<dbReference type="Proteomes" id="UP000032067">
    <property type="component" value="Unassembled WGS sequence"/>
</dbReference>
<dbReference type="AlphaFoldDB" id="A0A0D0M996"/>
<sequence length="164" mass="18442">MQTPVTLPSTDFPFRFTQRLPARPSAAALLQTVQASQYREMEHAFRASGGFVSSDELVTLLMRRTEQPISQLAHWIVDRDVISFQWQLRTVLPLFQFDLSTVTPRPGVTAVIRELIPTLSDWDACLWFVAPNAWLADASPLEAISRDASAVLDAARGERYLLRG</sequence>
<dbReference type="EMBL" id="JXQQ01000061">
    <property type="protein sequence ID" value="KIQ26145.1"/>
    <property type="molecule type" value="Genomic_DNA"/>
</dbReference>
<evidence type="ECO:0000313" key="2">
    <source>
        <dbReference type="Proteomes" id="UP000032067"/>
    </source>
</evidence>
<evidence type="ECO:0000313" key="1">
    <source>
        <dbReference type="EMBL" id="KIQ26145.1"/>
    </source>
</evidence>
<dbReference type="OrthoDB" id="9152106at2"/>
<comment type="caution">
    <text evidence="1">The sequence shown here is derived from an EMBL/GenBank/DDBJ whole genome shotgun (WGS) entry which is preliminary data.</text>
</comment>
<organism evidence="1 2">
    <name type="scientific">Variovorax paradoxus</name>
    <dbReference type="NCBI Taxonomy" id="34073"/>
    <lineage>
        <taxon>Bacteria</taxon>
        <taxon>Pseudomonadati</taxon>
        <taxon>Pseudomonadota</taxon>
        <taxon>Betaproteobacteria</taxon>
        <taxon>Burkholderiales</taxon>
        <taxon>Comamonadaceae</taxon>
        <taxon>Variovorax</taxon>
    </lineage>
</organism>
<name>A0A0D0M996_VARPD</name>
<dbReference type="RefSeq" id="WP_042581171.1">
    <property type="nucleotide sequence ID" value="NZ_JXQQ01000061.1"/>
</dbReference>
<reference evidence="1 2" key="1">
    <citation type="submission" date="2014-12" db="EMBL/GenBank/DDBJ databases">
        <title>16Stimator: statistical estimation of ribosomal gene copy numbers from draft genome assemblies.</title>
        <authorList>
            <person name="Perisin M.A."/>
            <person name="Vetter M."/>
            <person name="Gilbert J.A."/>
            <person name="Bergelson J."/>
        </authorList>
    </citation>
    <scope>NUCLEOTIDE SEQUENCE [LARGE SCALE GENOMIC DNA]</scope>
    <source>
        <strain evidence="1 2">MEDvA23</strain>
    </source>
</reference>
<proteinExistence type="predicted"/>
<accession>A0A0D0M996</accession>
<gene>
    <name evidence="1" type="ORF">RT97_23100</name>
</gene>
<protein>
    <submittedName>
        <fullName evidence="1">Uncharacterized protein</fullName>
    </submittedName>
</protein>